<evidence type="ECO:0000256" key="1">
    <source>
        <dbReference type="SAM" id="Phobius"/>
    </source>
</evidence>
<dbReference type="EMBL" id="LAZR01049934">
    <property type="protein sequence ID" value="KKK88477.1"/>
    <property type="molecule type" value="Genomic_DNA"/>
</dbReference>
<reference evidence="2" key="1">
    <citation type="journal article" date="2015" name="Nature">
        <title>Complex archaea that bridge the gap between prokaryotes and eukaryotes.</title>
        <authorList>
            <person name="Spang A."/>
            <person name="Saw J.H."/>
            <person name="Jorgensen S.L."/>
            <person name="Zaremba-Niedzwiedzka K."/>
            <person name="Martijn J."/>
            <person name="Lind A.E."/>
            <person name="van Eijk R."/>
            <person name="Schleper C."/>
            <person name="Guy L."/>
            <person name="Ettema T.J."/>
        </authorList>
    </citation>
    <scope>NUCLEOTIDE SEQUENCE</scope>
</reference>
<protein>
    <submittedName>
        <fullName evidence="2">Uncharacterized protein</fullName>
    </submittedName>
</protein>
<keyword evidence="1" id="KW-0812">Transmembrane</keyword>
<organism evidence="2">
    <name type="scientific">marine sediment metagenome</name>
    <dbReference type="NCBI Taxonomy" id="412755"/>
    <lineage>
        <taxon>unclassified sequences</taxon>
        <taxon>metagenomes</taxon>
        <taxon>ecological metagenomes</taxon>
    </lineage>
</organism>
<name>A0A0F8Z407_9ZZZZ</name>
<sequence length="46" mass="5106">MTQTKKRLHEPDMVDSLWMYVLLGLAIVVAVIFGAGFFFGMVVCNG</sequence>
<keyword evidence="1" id="KW-1133">Transmembrane helix</keyword>
<accession>A0A0F8Z407</accession>
<comment type="caution">
    <text evidence="2">The sequence shown here is derived from an EMBL/GenBank/DDBJ whole genome shotgun (WGS) entry which is preliminary data.</text>
</comment>
<gene>
    <name evidence="2" type="ORF">LCGC14_2742760</name>
</gene>
<proteinExistence type="predicted"/>
<evidence type="ECO:0000313" key="2">
    <source>
        <dbReference type="EMBL" id="KKK88477.1"/>
    </source>
</evidence>
<keyword evidence="1" id="KW-0472">Membrane</keyword>
<dbReference type="AlphaFoldDB" id="A0A0F8Z407"/>
<feature type="transmembrane region" description="Helical" evidence="1">
    <location>
        <begin position="17"/>
        <end position="44"/>
    </location>
</feature>